<accession>A0ACA9PIA6</accession>
<evidence type="ECO:0000313" key="2">
    <source>
        <dbReference type="Proteomes" id="UP000789702"/>
    </source>
</evidence>
<protein>
    <submittedName>
        <fullName evidence="1">15165_t:CDS:1</fullName>
    </submittedName>
</protein>
<proteinExistence type="predicted"/>
<dbReference type="Proteomes" id="UP000789702">
    <property type="component" value="Unassembled WGS sequence"/>
</dbReference>
<name>A0ACA9PIA6_9GLOM</name>
<gene>
    <name evidence="1" type="ORF">DHETER_LOCUS12089</name>
</gene>
<reference evidence="1" key="1">
    <citation type="submission" date="2021-06" db="EMBL/GenBank/DDBJ databases">
        <authorList>
            <person name="Kallberg Y."/>
            <person name="Tangrot J."/>
            <person name="Rosling A."/>
        </authorList>
    </citation>
    <scope>NUCLEOTIDE SEQUENCE</scope>
    <source>
        <strain evidence="1">IL203A</strain>
    </source>
</reference>
<comment type="caution">
    <text evidence="1">The sequence shown here is derived from an EMBL/GenBank/DDBJ whole genome shotgun (WGS) entry which is preliminary data.</text>
</comment>
<feature type="non-terminal residue" evidence="1">
    <location>
        <position position="58"/>
    </location>
</feature>
<dbReference type="EMBL" id="CAJVPU010028623">
    <property type="protein sequence ID" value="CAG8707807.1"/>
    <property type="molecule type" value="Genomic_DNA"/>
</dbReference>
<feature type="non-terminal residue" evidence="1">
    <location>
        <position position="1"/>
    </location>
</feature>
<sequence>DDYNNGSHSFVSSKAIMEDELANGCRRSCLILPQTDNKPGPLSQTSSSIQYSQEEIDK</sequence>
<organism evidence="1 2">
    <name type="scientific">Dentiscutata heterogama</name>
    <dbReference type="NCBI Taxonomy" id="1316150"/>
    <lineage>
        <taxon>Eukaryota</taxon>
        <taxon>Fungi</taxon>
        <taxon>Fungi incertae sedis</taxon>
        <taxon>Mucoromycota</taxon>
        <taxon>Glomeromycotina</taxon>
        <taxon>Glomeromycetes</taxon>
        <taxon>Diversisporales</taxon>
        <taxon>Gigasporaceae</taxon>
        <taxon>Dentiscutata</taxon>
    </lineage>
</organism>
<keyword evidence="2" id="KW-1185">Reference proteome</keyword>
<evidence type="ECO:0000313" key="1">
    <source>
        <dbReference type="EMBL" id="CAG8707807.1"/>
    </source>
</evidence>